<keyword evidence="7" id="KW-1185">Reference proteome</keyword>
<proteinExistence type="predicted"/>
<dbReference type="InterPro" id="IPR047057">
    <property type="entry name" value="MerR_fam"/>
</dbReference>
<sequence length="323" mass="38436">MYNVNIDLHFYPAIPLVPPTTEMIKWLIKILKGWLRRMEQKDRKFMAAYRIGEVANMLGMHPQTIRYYDKVGIVLPGEKNHKNERLYASYDVYMIMIRKQYQNMGFSIEETEKIFNENDIKDLAESLGNKIAENEKDLLKKQYCLEGMKQLKELVESIPVFYKRCFYRVRPPRWHHLHLREDILENTGNGTLARKIGMEAMPLCRHTLGIKQSDIETKEHPVSTYCDLTLEKRYAEFYGFDQISTSFFVEPQPCIYTIFKVDSYDSVKWSYLEYVEQFMTTNRLELNGDVQLVTIANTFEGANDERERYRYFEAWVPFKNKVQ</sequence>
<keyword evidence="1" id="KW-0678">Repressor</keyword>
<accession>A0A3P3U5R5</accession>
<dbReference type="PROSITE" id="PS50937">
    <property type="entry name" value="HTH_MERR_2"/>
    <property type="match status" value="1"/>
</dbReference>
<dbReference type="AlphaFoldDB" id="A0A3P3U5R5"/>
<evidence type="ECO:0000313" key="6">
    <source>
        <dbReference type="EMBL" id="RRJ65086.1"/>
    </source>
</evidence>
<feature type="domain" description="HTH merR-type" evidence="5">
    <location>
        <begin position="48"/>
        <end position="117"/>
    </location>
</feature>
<evidence type="ECO:0000313" key="7">
    <source>
        <dbReference type="Proteomes" id="UP000267017"/>
    </source>
</evidence>
<dbReference type="InterPro" id="IPR000551">
    <property type="entry name" value="MerR-type_HTH_dom"/>
</dbReference>
<dbReference type="CDD" id="cd00592">
    <property type="entry name" value="HTH_MerR-like"/>
    <property type="match status" value="1"/>
</dbReference>
<protein>
    <submittedName>
        <fullName evidence="6">MerR family transcriptional regulator</fullName>
    </submittedName>
</protein>
<evidence type="ECO:0000256" key="2">
    <source>
        <dbReference type="ARBA" id="ARBA00023015"/>
    </source>
</evidence>
<dbReference type="InterPro" id="IPR009061">
    <property type="entry name" value="DNA-bd_dom_put_sf"/>
</dbReference>
<dbReference type="PANTHER" id="PTHR30204">
    <property type="entry name" value="REDOX-CYCLING DRUG-SENSING TRANSCRIPTIONAL ACTIVATOR SOXR"/>
    <property type="match status" value="1"/>
</dbReference>
<evidence type="ECO:0000256" key="3">
    <source>
        <dbReference type="ARBA" id="ARBA00023125"/>
    </source>
</evidence>
<reference evidence="6 7" key="1">
    <citation type="submission" date="2018-11" db="EMBL/GenBank/DDBJ databases">
        <title>Genome sequencing of Paenibacillus sp. KCOM 3021 (= ChDC PVNT-B20).</title>
        <authorList>
            <person name="Kook J.-K."/>
            <person name="Park S.-N."/>
            <person name="Lim Y.K."/>
        </authorList>
    </citation>
    <scope>NUCLEOTIDE SEQUENCE [LARGE SCALE GENOMIC DNA]</scope>
    <source>
        <strain evidence="6 7">KCOM 3021</strain>
    </source>
</reference>
<organism evidence="6 7">
    <name type="scientific">Paenibacillus oralis</name>
    <dbReference type="NCBI Taxonomy" id="2490856"/>
    <lineage>
        <taxon>Bacteria</taxon>
        <taxon>Bacillati</taxon>
        <taxon>Bacillota</taxon>
        <taxon>Bacilli</taxon>
        <taxon>Bacillales</taxon>
        <taxon>Paenibacillaceae</taxon>
        <taxon>Paenibacillus</taxon>
    </lineage>
</organism>
<dbReference type="Proteomes" id="UP000267017">
    <property type="component" value="Unassembled WGS sequence"/>
</dbReference>
<dbReference type="SUPFAM" id="SSF46955">
    <property type="entry name" value="Putative DNA-binding domain"/>
    <property type="match status" value="1"/>
</dbReference>
<dbReference type="PANTHER" id="PTHR30204:SF69">
    <property type="entry name" value="MERR-FAMILY TRANSCRIPTIONAL REGULATOR"/>
    <property type="match status" value="1"/>
</dbReference>
<evidence type="ECO:0000256" key="4">
    <source>
        <dbReference type="ARBA" id="ARBA00023163"/>
    </source>
</evidence>
<keyword evidence="2" id="KW-0805">Transcription regulation</keyword>
<dbReference type="GO" id="GO:0003677">
    <property type="term" value="F:DNA binding"/>
    <property type="evidence" value="ECO:0007669"/>
    <property type="project" value="UniProtKB-KW"/>
</dbReference>
<dbReference type="OrthoDB" id="9777497at2"/>
<dbReference type="RefSeq" id="WP_128632886.1">
    <property type="nucleotide sequence ID" value="NZ_RRCN01000001.1"/>
</dbReference>
<evidence type="ECO:0000256" key="1">
    <source>
        <dbReference type="ARBA" id="ARBA00022491"/>
    </source>
</evidence>
<dbReference type="Pfam" id="PF13411">
    <property type="entry name" value="MerR_1"/>
    <property type="match status" value="1"/>
</dbReference>
<evidence type="ECO:0000259" key="5">
    <source>
        <dbReference type="PROSITE" id="PS50937"/>
    </source>
</evidence>
<gene>
    <name evidence="6" type="ORF">EHV15_20810</name>
</gene>
<keyword evidence="3" id="KW-0238">DNA-binding</keyword>
<dbReference type="SMART" id="SM00422">
    <property type="entry name" value="HTH_MERR"/>
    <property type="match status" value="1"/>
</dbReference>
<dbReference type="GO" id="GO:0003700">
    <property type="term" value="F:DNA-binding transcription factor activity"/>
    <property type="evidence" value="ECO:0007669"/>
    <property type="project" value="InterPro"/>
</dbReference>
<name>A0A3P3U5R5_9BACL</name>
<dbReference type="EMBL" id="RRCN01000001">
    <property type="protein sequence ID" value="RRJ65086.1"/>
    <property type="molecule type" value="Genomic_DNA"/>
</dbReference>
<comment type="caution">
    <text evidence="6">The sequence shown here is derived from an EMBL/GenBank/DDBJ whole genome shotgun (WGS) entry which is preliminary data.</text>
</comment>
<dbReference type="Gene3D" id="1.10.1660.10">
    <property type="match status" value="1"/>
</dbReference>
<keyword evidence="4" id="KW-0804">Transcription</keyword>